<keyword evidence="2" id="KW-0813">Transport</keyword>
<feature type="transmembrane region" description="Helical" evidence="12">
    <location>
        <begin position="5"/>
        <end position="21"/>
    </location>
</feature>
<keyword evidence="6 12" id="KW-1133">Transmembrane helix</keyword>
<dbReference type="PANTHER" id="PTHR12428">
    <property type="entry name" value="OXA1"/>
    <property type="match status" value="1"/>
</dbReference>
<dbReference type="CDD" id="cd20070">
    <property type="entry name" value="5TM_YidC_Alb3"/>
    <property type="match status" value="1"/>
</dbReference>
<proteinExistence type="inferred from homology"/>
<evidence type="ECO:0000256" key="9">
    <source>
        <dbReference type="RuleBase" id="RU003945"/>
    </source>
</evidence>
<feature type="transmembrane region" description="Helical" evidence="12">
    <location>
        <begin position="90"/>
        <end position="113"/>
    </location>
</feature>
<evidence type="ECO:0000256" key="8">
    <source>
        <dbReference type="ARBA" id="ARBA00023186"/>
    </source>
</evidence>
<dbReference type="GO" id="GO:0051205">
    <property type="term" value="P:protein insertion into membrane"/>
    <property type="evidence" value="ECO:0007669"/>
    <property type="project" value="TreeGrafter"/>
</dbReference>
<keyword evidence="8" id="KW-0143">Chaperone</keyword>
<feature type="domain" description="Membrane insertase YidC/Oxa/ALB C-terminal" evidence="13">
    <location>
        <begin position="27"/>
        <end position="277"/>
    </location>
</feature>
<accession>A0A923LS85</accession>
<feature type="transmembrane region" description="Helical" evidence="12">
    <location>
        <begin position="201"/>
        <end position="220"/>
    </location>
</feature>
<gene>
    <name evidence="14" type="ORF">H8S45_02290</name>
</gene>
<organism evidence="14 15">
    <name type="scientific">Agathobaculum faecis</name>
    <dbReference type="NCBI Taxonomy" id="2763013"/>
    <lineage>
        <taxon>Bacteria</taxon>
        <taxon>Bacillati</taxon>
        <taxon>Bacillota</taxon>
        <taxon>Clostridia</taxon>
        <taxon>Eubacteriales</taxon>
        <taxon>Butyricicoccaceae</taxon>
        <taxon>Agathobaculum</taxon>
    </lineage>
</organism>
<dbReference type="NCBIfam" id="TIGR03592">
    <property type="entry name" value="yidC_oxa1_cterm"/>
    <property type="match status" value="1"/>
</dbReference>
<keyword evidence="5" id="KW-0653">Protein transport</keyword>
<feature type="transmembrane region" description="Helical" evidence="12">
    <location>
        <begin position="27"/>
        <end position="47"/>
    </location>
</feature>
<evidence type="ECO:0000256" key="10">
    <source>
        <dbReference type="SAM" id="Coils"/>
    </source>
</evidence>
<dbReference type="InterPro" id="IPR047196">
    <property type="entry name" value="YidC_ALB_C"/>
</dbReference>
<name>A0A923LS85_9FIRM</name>
<keyword evidence="15" id="KW-1185">Reference proteome</keyword>
<evidence type="ECO:0000256" key="12">
    <source>
        <dbReference type="SAM" id="Phobius"/>
    </source>
</evidence>
<keyword evidence="4 9" id="KW-0812">Transmembrane</keyword>
<comment type="similarity">
    <text evidence="9">Belongs to the OXA1/ALB3/YidC family.</text>
</comment>
<feature type="region of interest" description="Disordered" evidence="11">
    <location>
        <begin position="304"/>
        <end position="324"/>
    </location>
</feature>
<sequence length="324" mass="35839">MGEAFGLIIVRPLGLILLAIFKAVGSYGLAVILFALLVKLICIPLAIKGKKSMLAMSALNAELQQLQKKYANNRVKLNDEMQKLYDKHGVNPMSGCLPQFIPLPIMMGLYYAVQQPLKFMMGFSDEVIAKLANEVGVDIATAGYYGQITIAEKLGDMFQSAGNVWPEAITKITDGMGELLNIDFHFLGLNLAQTPSITDPGFIWIIPILSGATAFLSSYVMQKMQNMPSNAAAGQMKMLNLLMPLMSLYFGFILPGAIGIYWIFNNVFSCVQEIILTKYLRGKREKKEAEEAARIEAAKEAKRIANREAQRQQSLEAKKKKGDK</sequence>
<protein>
    <submittedName>
        <fullName evidence="14">YidC/Oxa1 family membrane protein insertase</fullName>
    </submittedName>
</protein>
<dbReference type="AlphaFoldDB" id="A0A923LS85"/>
<feature type="transmembrane region" description="Helical" evidence="12">
    <location>
        <begin position="241"/>
        <end position="264"/>
    </location>
</feature>
<keyword evidence="7 12" id="KW-0472">Membrane</keyword>
<dbReference type="Proteomes" id="UP000606499">
    <property type="component" value="Unassembled WGS sequence"/>
</dbReference>
<comment type="caution">
    <text evidence="14">The sequence shown here is derived from an EMBL/GenBank/DDBJ whole genome shotgun (WGS) entry which is preliminary data.</text>
</comment>
<evidence type="ECO:0000256" key="4">
    <source>
        <dbReference type="ARBA" id="ARBA00022692"/>
    </source>
</evidence>
<keyword evidence="10" id="KW-0175">Coiled coil</keyword>
<dbReference type="RefSeq" id="WP_054326590.1">
    <property type="nucleotide sequence ID" value="NZ_JACOPL010000002.1"/>
</dbReference>
<keyword evidence="3" id="KW-1003">Cell membrane</keyword>
<dbReference type="GO" id="GO:0032977">
    <property type="term" value="F:membrane insertase activity"/>
    <property type="evidence" value="ECO:0007669"/>
    <property type="project" value="InterPro"/>
</dbReference>
<comment type="subcellular location">
    <subcellularLocation>
        <location evidence="1">Cell membrane</location>
        <topology evidence="1">Multi-pass membrane protein</topology>
    </subcellularLocation>
    <subcellularLocation>
        <location evidence="9">Membrane</location>
        <topology evidence="9">Multi-pass membrane protein</topology>
    </subcellularLocation>
</comment>
<dbReference type="GO" id="GO:0015031">
    <property type="term" value="P:protein transport"/>
    <property type="evidence" value="ECO:0007669"/>
    <property type="project" value="UniProtKB-KW"/>
</dbReference>
<feature type="coiled-coil region" evidence="10">
    <location>
        <begin position="56"/>
        <end position="87"/>
    </location>
</feature>
<dbReference type="InterPro" id="IPR028055">
    <property type="entry name" value="YidC/Oxa/ALB_C"/>
</dbReference>
<evidence type="ECO:0000259" key="13">
    <source>
        <dbReference type="Pfam" id="PF02096"/>
    </source>
</evidence>
<dbReference type="Pfam" id="PF02096">
    <property type="entry name" value="60KD_IMP"/>
    <property type="match status" value="1"/>
</dbReference>
<dbReference type="PANTHER" id="PTHR12428:SF65">
    <property type="entry name" value="CYTOCHROME C OXIDASE ASSEMBLY PROTEIN COX18, MITOCHONDRIAL"/>
    <property type="match status" value="1"/>
</dbReference>
<dbReference type="EMBL" id="JACOPL010000002">
    <property type="protein sequence ID" value="MBC5724298.1"/>
    <property type="molecule type" value="Genomic_DNA"/>
</dbReference>
<evidence type="ECO:0000313" key="14">
    <source>
        <dbReference type="EMBL" id="MBC5724298.1"/>
    </source>
</evidence>
<evidence type="ECO:0000313" key="15">
    <source>
        <dbReference type="Proteomes" id="UP000606499"/>
    </source>
</evidence>
<reference evidence="14" key="1">
    <citation type="submission" date="2020-08" db="EMBL/GenBank/DDBJ databases">
        <title>Genome public.</title>
        <authorList>
            <person name="Liu C."/>
            <person name="Sun Q."/>
        </authorList>
    </citation>
    <scope>NUCLEOTIDE SEQUENCE</scope>
    <source>
        <strain evidence="14">NSJ-28</strain>
    </source>
</reference>
<evidence type="ECO:0000256" key="1">
    <source>
        <dbReference type="ARBA" id="ARBA00004651"/>
    </source>
</evidence>
<evidence type="ECO:0000256" key="6">
    <source>
        <dbReference type="ARBA" id="ARBA00022989"/>
    </source>
</evidence>
<evidence type="ECO:0000256" key="7">
    <source>
        <dbReference type="ARBA" id="ARBA00023136"/>
    </source>
</evidence>
<evidence type="ECO:0000256" key="2">
    <source>
        <dbReference type="ARBA" id="ARBA00022448"/>
    </source>
</evidence>
<evidence type="ECO:0000256" key="3">
    <source>
        <dbReference type="ARBA" id="ARBA00022475"/>
    </source>
</evidence>
<dbReference type="InterPro" id="IPR001708">
    <property type="entry name" value="YidC/ALB3/OXA1/COX18"/>
</dbReference>
<evidence type="ECO:0000256" key="5">
    <source>
        <dbReference type="ARBA" id="ARBA00022927"/>
    </source>
</evidence>
<evidence type="ECO:0000256" key="11">
    <source>
        <dbReference type="SAM" id="MobiDB-lite"/>
    </source>
</evidence>
<dbReference type="GO" id="GO:0005886">
    <property type="term" value="C:plasma membrane"/>
    <property type="evidence" value="ECO:0007669"/>
    <property type="project" value="UniProtKB-SubCell"/>
</dbReference>